<keyword evidence="1" id="KW-1003">Cell membrane</keyword>
<comment type="subcellular location">
    <subcellularLocation>
        <location evidence="1">Cell membrane</location>
        <topology evidence="1">Peripheral membrane protein</topology>
        <orientation evidence="1">Cytoplasmic side</orientation>
    </subcellularLocation>
</comment>
<dbReference type="EMBL" id="PCWA01000065">
    <property type="protein sequence ID" value="PIQ89190.1"/>
    <property type="molecule type" value="Genomic_DNA"/>
</dbReference>
<sequence>MERRASFSTKGELLLNQAILWAIKIYQRCFRSLLPDSCRFWPTCSCYAYESIERYGALKGGFKSLRRIVRCHPFSAGGYDPVK</sequence>
<dbReference type="InterPro" id="IPR002696">
    <property type="entry name" value="Membr_insert_effic_factor_YidD"/>
</dbReference>
<dbReference type="HAMAP" id="MF_00386">
    <property type="entry name" value="UPF0161_YidD"/>
    <property type="match status" value="1"/>
</dbReference>
<dbReference type="NCBIfam" id="TIGR00278">
    <property type="entry name" value="membrane protein insertion efficiency factor YidD"/>
    <property type="match status" value="1"/>
</dbReference>
<proteinExistence type="inferred from homology"/>
<dbReference type="Pfam" id="PF01809">
    <property type="entry name" value="YidD"/>
    <property type="match status" value="1"/>
</dbReference>
<keyword evidence="1" id="KW-0472">Membrane</keyword>
<evidence type="ECO:0000313" key="2">
    <source>
        <dbReference type="EMBL" id="PIQ89190.1"/>
    </source>
</evidence>
<dbReference type="PANTHER" id="PTHR33383">
    <property type="entry name" value="MEMBRANE PROTEIN INSERTION EFFICIENCY FACTOR-RELATED"/>
    <property type="match status" value="1"/>
</dbReference>
<dbReference type="Proteomes" id="UP000229641">
    <property type="component" value="Unassembled WGS sequence"/>
</dbReference>
<dbReference type="GO" id="GO:0005886">
    <property type="term" value="C:plasma membrane"/>
    <property type="evidence" value="ECO:0007669"/>
    <property type="project" value="UniProtKB-SubCell"/>
</dbReference>
<dbReference type="SMART" id="SM01234">
    <property type="entry name" value="Haemolytic"/>
    <property type="match status" value="1"/>
</dbReference>
<accession>A0A2H0LXN8</accession>
<name>A0A2H0LXN8_9BACT</name>
<evidence type="ECO:0000313" key="3">
    <source>
        <dbReference type="Proteomes" id="UP000229641"/>
    </source>
</evidence>
<protein>
    <recommendedName>
        <fullName evidence="1">Putative membrane protein insertion efficiency factor</fullName>
    </recommendedName>
</protein>
<comment type="similarity">
    <text evidence="1">Belongs to the UPF0161 family.</text>
</comment>
<dbReference type="PANTHER" id="PTHR33383:SF1">
    <property type="entry name" value="MEMBRANE PROTEIN INSERTION EFFICIENCY FACTOR-RELATED"/>
    <property type="match status" value="1"/>
</dbReference>
<gene>
    <name evidence="2" type="ORF">COV72_04410</name>
</gene>
<evidence type="ECO:0000256" key="1">
    <source>
        <dbReference type="HAMAP-Rule" id="MF_00386"/>
    </source>
</evidence>
<dbReference type="AlphaFoldDB" id="A0A2H0LXN8"/>
<reference evidence="2 3" key="1">
    <citation type="submission" date="2017-09" db="EMBL/GenBank/DDBJ databases">
        <title>Depth-based differentiation of microbial function through sediment-hosted aquifers and enrichment of novel symbionts in the deep terrestrial subsurface.</title>
        <authorList>
            <person name="Probst A.J."/>
            <person name="Ladd B."/>
            <person name="Jarett J.K."/>
            <person name="Geller-Mcgrath D.E."/>
            <person name="Sieber C.M."/>
            <person name="Emerson J.B."/>
            <person name="Anantharaman K."/>
            <person name="Thomas B.C."/>
            <person name="Malmstrom R."/>
            <person name="Stieglmeier M."/>
            <person name="Klingl A."/>
            <person name="Woyke T."/>
            <person name="Ryan C.M."/>
            <person name="Banfield J.F."/>
        </authorList>
    </citation>
    <scope>NUCLEOTIDE SEQUENCE [LARGE SCALE GENOMIC DNA]</scope>
    <source>
        <strain evidence="2">CG11_big_fil_rev_8_21_14_0_20_42_13</strain>
    </source>
</reference>
<organism evidence="2 3">
    <name type="scientific">Candidatus Ghiorseimicrobium undicola</name>
    <dbReference type="NCBI Taxonomy" id="1974746"/>
    <lineage>
        <taxon>Bacteria</taxon>
        <taxon>Pseudomonadati</taxon>
        <taxon>Candidatus Omnitrophota</taxon>
        <taxon>Candidatus Ghiorseimicrobium</taxon>
    </lineage>
</organism>
<comment type="caution">
    <text evidence="2">The sequence shown here is derived from an EMBL/GenBank/DDBJ whole genome shotgun (WGS) entry which is preliminary data.</text>
</comment>
<comment type="function">
    <text evidence="1">Could be involved in insertion of integral membrane proteins into the membrane.</text>
</comment>